<dbReference type="GO" id="GO:0016829">
    <property type="term" value="F:lyase activity"/>
    <property type="evidence" value="ECO:0007669"/>
    <property type="project" value="UniProtKB-KW"/>
</dbReference>
<dbReference type="AlphaFoldDB" id="A0A2V4UHX1"/>
<keyword evidence="2" id="KW-0456">Lyase</keyword>
<comment type="similarity">
    <text evidence="1 3">Belongs to the enoyl-CoA hydratase/isomerase family.</text>
</comment>
<dbReference type="OrthoDB" id="9775794at2"/>
<dbReference type="CDD" id="cd06558">
    <property type="entry name" value="crotonase-like"/>
    <property type="match status" value="1"/>
</dbReference>
<dbReference type="InterPro" id="IPR029045">
    <property type="entry name" value="ClpP/crotonase-like_dom_sf"/>
</dbReference>
<evidence type="ECO:0000256" key="1">
    <source>
        <dbReference type="ARBA" id="ARBA00005254"/>
    </source>
</evidence>
<evidence type="ECO:0000256" key="3">
    <source>
        <dbReference type="RuleBase" id="RU003707"/>
    </source>
</evidence>
<dbReference type="InterPro" id="IPR001753">
    <property type="entry name" value="Enoyl-CoA_hydra/iso"/>
</dbReference>
<evidence type="ECO:0000256" key="2">
    <source>
        <dbReference type="ARBA" id="ARBA00023239"/>
    </source>
</evidence>
<sequence length="261" mass="27419">MSVSVHTEHRGSVLLITLNRPKANAIDCATSFEIYEALAKFEQNPSLQVAIITGAGQRFFSAGWDLKGAAAGEAVDAHHGPGGFAGLTELFSLTKPVIAAVNGMAVGGGFELVLACDLIVAADHAQFFLPEAQIGIAPDSGGVFRLPKRLPRAIAMEMLLTGKRLSAEEALRWGLVNAVVAPDELIATALALAERVAASAPLAQQGIMELVSAGESLSVQQAFELQRSGSLPAYKRMLQSQDAEEGSNAFAEGRPPIWKGC</sequence>
<dbReference type="SUPFAM" id="SSF52096">
    <property type="entry name" value="ClpP/crotonase"/>
    <property type="match status" value="1"/>
</dbReference>
<organism evidence="4 5">
    <name type="scientific">Psychrobacter fozii</name>
    <dbReference type="NCBI Taxonomy" id="198480"/>
    <lineage>
        <taxon>Bacteria</taxon>
        <taxon>Pseudomonadati</taxon>
        <taxon>Pseudomonadota</taxon>
        <taxon>Gammaproteobacteria</taxon>
        <taxon>Moraxellales</taxon>
        <taxon>Moraxellaceae</taxon>
        <taxon>Psychrobacter</taxon>
    </lineage>
</organism>
<dbReference type="PANTHER" id="PTHR11941:SF54">
    <property type="entry name" value="ENOYL-COA HYDRATASE, MITOCHONDRIAL"/>
    <property type="match status" value="1"/>
</dbReference>
<reference evidence="4 5" key="1">
    <citation type="submission" date="2018-06" db="EMBL/GenBank/DDBJ databases">
        <title>Genomic Encyclopedia of Type Strains, Phase III (KMG-III): the genomes of soil and plant-associated and newly described type strains.</title>
        <authorList>
            <person name="Whitman W."/>
        </authorList>
    </citation>
    <scope>NUCLEOTIDE SEQUENCE [LARGE SCALE GENOMIC DNA]</scope>
    <source>
        <strain evidence="4 5">CECT 5889</strain>
    </source>
</reference>
<comment type="caution">
    <text evidence="4">The sequence shown here is derived from an EMBL/GenBank/DDBJ whole genome shotgun (WGS) entry which is preliminary data.</text>
</comment>
<dbReference type="RefSeq" id="WP_110923604.1">
    <property type="nucleotide sequence ID" value="NZ_QJSU01000007.1"/>
</dbReference>
<dbReference type="PANTHER" id="PTHR11941">
    <property type="entry name" value="ENOYL-COA HYDRATASE-RELATED"/>
    <property type="match status" value="1"/>
</dbReference>
<dbReference type="Pfam" id="PF00378">
    <property type="entry name" value="ECH_1"/>
    <property type="match status" value="1"/>
</dbReference>
<dbReference type="PROSITE" id="PS00166">
    <property type="entry name" value="ENOYL_COA_HYDRATASE"/>
    <property type="match status" value="1"/>
</dbReference>
<dbReference type="Proteomes" id="UP000247746">
    <property type="component" value="Unassembled WGS sequence"/>
</dbReference>
<gene>
    <name evidence="4" type="ORF">DFP82_10771</name>
</gene>
<keyword evidence="5" id="KW-1185">Reference proteome</keyword>
<protein>
    <submittedName>
        <fullName evidence="4">Crotonobetainyl-CoA hydratase</fullName>
    </submittedName>
</protein>
<dbReference type="GO" id="GO:0006635">
    <property type="term" value="P:fatty acid beta-oxidation"/>
    <property type="evidence" value="ECO:0007669"/>
    <property type="project" value="TreeGrafter"/>
</dbReference>
<accession>A0A2V4UHX1</accession>
<dbReference type="FunFam" id="3.90.226.10:FF:000009">
    <property type="entry name" value="Carnitinyl-CoA dehydratase"/>
    <property type="match status" value="1"/>
</dbReference>
<evidence type="ECO:0000313" key="5">
    <source>
        <dbReference type="Proteomes" id="UP000247746"/>
    </source>
</evidence>
<dbReference type="Gene3D" id="3.90.226.10">
    <property type="entry name" value="2-enoyl-CoA Hydratase, Chain A, domain 1"/>
    <property type="match status" value="1"/>
</dbReference>
<evidence type="ECO:0000313" key="4">
    <source>
        <dbReference type="EMBL" id="PYE38449.1"/>
    </source>
</evidence>
<dbReference type="InterPro" id="IPR018376">
    <property type="entry name" value="Enoyl-CoA_hyd/isom_CS"/>
</dbReference>
<dbReference type="EMBL" id="QJSU01000007">
    <property type="protein sequence ID" value="PYE38449.1"/>
    <property type="molecule type" value="Genomic_DNA"/>
</dbReference>
<name>A0A2V4UHX1_9GAMM</name>
<proteinExistence type="inferred from homology"/>